<reference evidence="5 6" key="1">
    <citation type="journal article" date="2019" name="New Phytol.">
        <title>Comparative genomics reveals unique wood-decay strategies and fruiting body development in the Schizophyllaceae.</title>
        <authorList>
            <person name="Almasi E."/>
            <person name="Sahu N."/>
            <person name="Krizsan K."/>
            <person name="Balint B."/>
            <person name="Kovacs G.M."/>
            <person name="Kiss B."/>
            <person name="Cseklye J."/>
            <person name="Drula E."/>
            <person name="Henrissat B."/>
            <person name="Nagy I."/>
            <person name="Chovatia M."/>
            <person name="Adam C."/>
            <person name="LaButti K."/>
            <person name="Lipzen A."/>
            <person name="Riley R."/>
            <person name="Grigoriev I.V."/>
            <person name="Nagy L.G."/>
        </authorList>
    </citation>
    <scope>NUCLEOTIDE SEQUENCE [LARGE SCALE GENOMIC DNA]</scope>
    <source>
        <strain evidence="5 6">NL-1724</strain>
    </source>
</reference>
<evidence type="ECO:0000256" key="3">
    <source>
        <dbReference type="ARBA" id="ARBA00022786"/>
    </source>
</evidence>
<evidence type="ECO:0008006" key="7">
    <source>
        <dbReference type="Google" id="ProtNLM"/>
    </source>
</evidence>
<dbReference type="EMBL" id="VDMD01000045">
    <property type="protein sequence ID" value="TRM57585.1"/>
    <property type="molecule type" value="Genomic_DNA"/>
</dbReference>
<dbReference type="GO" id="GO:0051301">
    <property type="term" value="P:cell division"/>
    <property type="evidence" value="ECO:0007669"/>
    <property type="project" value="UniProtKB-KW"/>
</dbReference>
<evidence type="ECO:0000256" key="4">
    <source>
        <dbReference type="ARBA" id="ARBA00023306"/>
    </source>
</evidence>
<accession>A0A550BYG0</accession>
<dbReference type="OrthoDB" id="2504561at2759"/>
<sequence length="675" mass="77298">MTAPKYISSRQHAIRPHHINLLIVIERIFSSRENELPSDFVLHAYRVLLKEISEVAQPRSHEELMDALRDWPGKGDRVAVKAWMWATSVKYQSFKSAEVLNDFMKRISGFAKSSIDDGEDETSYILARRSIFGFFCRRMWVSYIKLSSTGVARLQSAHQAWCTSGAQDGYENMEKTFLSNSSTLLFKTPDDNRTYAVHDPMEVAEKGLVVGEIMTTTEQLHQFFNQRFHEGNQSGLRQHDALANARAHFLRGEYGTCQRYLADCIPLARTVGDKLTLQAALGLQRRLPLKDEEDRPPLNDIQPHLHPFEVLADVKKLMNEQHGQPLFVSFRRIVEAMALFDQWIDQHREYFIPAEQQGSHAMQSVVWNAAGCAQLSALEENTVIAFTDVGGADNNRITMFLNRAYKIARQGKYDEALASLLEPNVWRGLAMHDYTSWAHEIWHILALRATRRGQMHMYYDFLKPRTPPGRFNPRNYIMDAPFTKKTKMLDNLLHVLSMRAVDQASYTMDNLLAALWHSEFLGHMSLHRPAIMLLADVSLEFNMARRSKRLMEEIMPQVMNGDDIEQRAFACFTLARCTIAEGGSTEQSLRNAVQWLPRAEEDYKTLQMYQATMDVQYLTSVIYHNLDMVAERDAAADRHAATAREFARQEDILVDRETEEILDVVASIGGTLAAR</sequence>
<keyword evidence="6" id="KW-1185">Reference proteome</keyword>
<dbReference type="GO" id="GO:0045842">
    <property type="term" value="P:positive regulation of mitotic metaphase/anaphase transition"/>
    <property type="evidence" value="ECO:0007669"/>
    <property type="project" value="TreeGrafter"/>
</dbReference>
<gene>
    <name evidence="5" type="ORF">BD626DRAFT_514359</name>
</gene>
<keyword evidence="2" id="KW-0498">Mitosis</keyword>
<evidence type="ECO:0000313" key="5">
    <source>
        <dbReference type="EMBL" id="TRM57585.1"/>
    </source>
</evidence>
<dbReference type="PANTHER" id="PTHR12830">
    <property type="entry name" value="ANAPHASE-PROMOTING COMPLEX SUBUNIT 5"/>
    <property type="match status" value="1"/>
</dbReference>
<dbReference type="Proteomes" id="UP000320762">
    <property type="component" value="Unassembled WGS sequence"/>
</dbReference>
<keyword evidence="3" id="KW-0833">Ubl conjugation pathway</keyword>
<evidence type="ECO:0000256" key="2">
    <source>
        <dbReference type="ARBA" id="ARBA00022776"/>
    </source>
</evidence>
<dbReference type="STRING" id="97359.A0A550BYG0"/>
<keyword evidence="4" id="KW-0131">Cell cycle</keyword>
<dbReference type="GO" id="GO:0031145">
    <property type="term" value="P:anaphase-promoting complex-dependent catabolic process"/>
    <property type="evidence" value="ECO:0007669"/>
    <property type="project" value="TreeGrafter"/>
</dbReference>
<organism evidence="5 6">
    <name type="scientific">Schizophyllum amplum</name>
    <dbReference type="NCBI Taxonomy" id="97359"/>
    <lineage>
        <taxon>Eukaryota</taxon>
        <taxon>Fungi</taxon>
        <taxon>Dikarya</taxon>
        <taxon>Basidiomycota</taxon>
        <taxon>Agaricomycotina</taxon>
        <taxon>Agaricomycetes</taxon>
        <taxon>Agaricomycetidae</taxon>
        <taxon>Agaricales</taxon>
        <taxon>Schizophyllaceae</taxon>
        <taxon>Schizophyllum</taxon>
    </lineage>
</organism>
<dbReference type="AlphaFoldDB" id="A0A550BYG0"/>
<comment type="caution">
    <text evidence="5">The sequence shown here is derived from an EMBL/GenBank/DDBJ whole genome shotgun (WGS) entry which is preliminary data.</text>
</comment>
<keyword evidence="1" id="KW-0132">Cell division</keyword>
<dbReference type="GO" id="GO:0005680">
    <property type="term" value="C:anaphase-promoting complex"/>
    <property type="evidence" value="ECO:0007669"/>
    <property type="project" value="InterPro"/>
</dbReference>
<dbReference type="InterPro" id="IPR037679">
    <property type="entry name" value="Apc5"/>
</dbReference>
<name>A0A550BYG0_9AGAR</name>
<proteinExistence type="predicted"/>
<evidence type="ECO:0000256" key="1">
    <source>
        <dbReference type="ARBA" id="ARBA00022618"/>
    </source>
</evidence>
<evidence type="ECO:0000313" key="6">
    <source>
        <dbReference type="Proteomes" id="UP000320762"/>
    </source>
</evidence>
<dbReference type="GO" id="GO:0070979">
    <property type="term" value="P:protein K11-linked ubiquitination"/>
    <property type="evidence" value="ECO:0007669"/>
    <property type="project" value="TreeGrafter"/>
</dbReference>
<protein>
    <recommendedName>
        <fullName evidence="7">Anaphase-promoting complex subunit 5</fullName>
    </recommendedName>
</protein>
<dbReference type="PANTHER" id="PTHR12830:SF9">
    <property type="entry name" value="ANAPHASE-PROMOTING COMPLEX SUBUNIT 5"/>
    <property type="match status" value="1"/>
</dbReference>